<dbReference type="GO" id="GO:0003676">
    <property type="term" value="F:nucleic acid binding"/>
    <property type="evidence" value="ECO:0007669"/>
    <property type="project" value="InterPro"/>
</dbReference>
<sequence length="184" mass="20887">MISRLGMQFLARLEVDPEWPWNILWSDEAHFHFDGSVNTHNCRIWETDNPHSTLRVPLHSPKVTVYCGFSAYFILGPYFFEELGAGGPVTCSITGQRYASLLRNKIIPDVQARQCLSRIIFMQDGAPPHITRCFMCGVDCDYVIVLLLRSQTSLHRRMCDQLPISSYHTAVNGGTCYLKISNSS</sequence>
<dbReference type="Gene3D" id="3.30.420.10">
    <property type="entry name" value="Ribonuclease H-like superfamily/Ribonuclease H"/>
    <property type="match status" value="1"/>
</dbReference>
<dbReference type="PANTHER" id="PTHR47326:SF1">
    <property type="entry name" value="HTH PSQ-TYPE DOMAIN-CONTAINING PROTEIN"/>
    <property type="match status" value="1"/>
</dbReference>
<dbReference type="EMBL" id="BMAU01021323">
    <property type="protein sequence ID" value="GFY13504.1"/>
    <property type="molecule type" value="Genomic_DNA"/>
</dbReference>
<protein>
    <recommendedName>
        <fullName evidence="3">Transposase</fullName>
    </recommendedName>
</protein>
<comment type="caution">
    <text evidence="1">The sequence shown here is derived from an EMBL/GenBank/DDBJ whole genome shotgun (WGS) entry which is preliminary data.</text>
</comment>
<organism evidence="1 2">
    <name type="scientific">Trichonephila clavipes</name>
    <name type="common">Golden silk orbweaver</name>
    <name type="synonym">Nephila clavipes</name>
    <dbReference type="NCBI Taxonomy" id="2585209"/>
    <lineage>
        <taxon>Eukaryota</taxon>
        <taxon>Metazoa</taxon>
        <taxon>Ecdysozoa</taxon>
        <taxon>Arthropoda</taxon>
        <taxon>Chelicerata</taxon>
        <taxon>Arachnida</taxon>
        <taxon>Araneae</taxon>
        <taxon>Araneomorphae</taxon>
        <taxon>Entelegynae</taxon>
        <taxon>Araneoidea</taxon>
        <taxon>Nephilidae</taxon>
        <taxon>Trichonephila</taxon>
    </lineage>
</organism>
<reference evidence="1" key="1">
    <citation type="submission" date="2020-08" db="EMBL/GenBank/DDBJ databases">
        <title>Multicomponent nature underlies the extraordinary mechanical properties of spider dragline silk.</title>
        <authorList>
            <person name="Kono N."/>
            <person name="Nakamura H."/>
            <person name="Mori M."/>
            <person name="Yoshida Y."/>
            <person name="Ohtoshi R."/>
            <person name="Malay A.D."/>
            <person name="Moran D.A.P."/>
            <person name="Tomita M."/>
            <person name="Numata K."/>
            <person name="Arakawa K."/>
        </authorList>
    </citation>
    <scope>NUCLEOTIDE SEQUENCE</scope>
</reference>
<evidence type="ECO:0000313" key="1">
    <source>
        <dbReference type="EMBL" id="GFY13504.1"/>
    </source>
</evidence>
<gene>
    <name evidence="1" type="primary">NCL1_22309</name>
    <name evidence="1" type="ORF">TNCV_4958741</name>
</gene>
<dbReference type="PANTHER" id="PTHR47326">
    <property type="entry name" value="TRANSPOSABLE ELEMENT TC3 TRANSPOSASE-LIKE PROTEIN"/>
    <property type="match status" value="1"/>
</dbReference>
<keyword evidence="2" id="KW-1185">Reference proteome</keyword>
<dbReference type="AlphaFoldDB" id="A0A8X6VI18"/>
<evidence type="ECO:0000313" key="2">
    <source>
        <dbReference type="Proteomes" id="UP000887159"/>
    </source>
</evidence>
<name>A0A8X6VI18_TRICX</name>
<proteinExistence type="predicted"/>
<accession>A0A8X6VI18</accession>
<dbReference type="InterPro" id="IPR036397">
    <property type="entry name" value="RNaseH_sf"/>
</dbReference>
<dbReference type="Proteomes" id="UP000887159">
    <property type="component" value="Unassembled WGS sequence"/>
</dbReference>
<evidence type="ECO:0008006" key="3">
    <source>
        <dbReference type="Google" id="ProtNLM"/>
    </source>
</evidence>